<dbReference type="AlphaFoldDB" id="A0AAV7J6D9"/>
<dbReference type="EMBL" id="JAHXZJ010000001">
    <property type="protein sequence ID" value="KAH0567671.1"/>
    <property type="molecule type" value="Genomic_DNA"/>
</dbReference>
<sequence>MMGPPIQQPRESLRGGCNTVDSLFYDGSGCVLVERKRGEVIRMEHMVAPNSQHCSAIFQHLQLFREPLPMLPG</sequence>
<accession>A0AAV7J6D9</accession>
<comment type="caution">
    <text evidence="1">The sequence shown here is derived from an EMBL/GenBank/DDBJ whole genome shotgun (WGS) entry which is preliminary data.</text>
</comment>
<proteinExistence type="predicted"/>
<reference evidence="1 2" key="1">
    <citation type="journal article" date="2021" name="J. Hered.">
        <title>A chromosome-level genome assembly of the parasitoid wasp, Cotesia glomerata (Hymenoptera: Braconidae).</title>
        <authorList>
            <person name="Pinto B.J."/>
            <person name="Weis J.J."/>
            <person name="Gamble T."/>
            <person name="Ode P.J."/>
            <person name="Paul R."/>
            <person name="Zaspel J.M."/>
        </authorList>
    </citation>
    <scope>NUCLEOTIDE SEQUENCE [LARGE SCALE GENOMIC DNA]</scope>
    <source>
        <strain evidence="1">CgM1</strain>
    </source>
</reference>
<name>A0AAV7J6D9_COTGL</name>
<keyword evidence="2" id="KW-1185">Reference proteome</keyword>
<evidence type="ECO:0000313" key="2">
    <source>
        <dbReference type="Proteomes" id="UP000826195"/>
    </source>
</evidence>
<organism evidence="1 2">
    <name type="scientific">Cotesia glomerata</name>
    <name type="common">Lepidopteran parasitic wasp</name>
    <name type="synonym">Apanteles glomeratus</name>
    <dbReference type="NCBI Taxonomy" id="32391"/>
    <lineage>
        <taxon>Eukaryota</taxon>
        <taxon>Metazoa</taxon>
        <taxon>Ecdysozoa</taxon>
        <taxon>Arthropoda</taxon>
        <taxon>Hexapoda</taxon>
        <taxon>Insecta</taxon>
        <taxon>Pterygota</taxon>
        <taxon>Neoptera</taxon>
        <taxon>Endopterygota</taxon>
        <taxon>Hymenoptera</taxon>
        <taxon>Apocrita</taxon>
        <taxon>Ichneumonoidea</taxon>
        <taxon>Braconidae</taxon>
        <taxon>Microgastrinae</taxon>
        <taxon>Cotesia</taxon>
    </lineage>
</organism>
<protein>
    <submittedName>
        <fullName evidence="1">Uncharacterized protein</fullName>
    </submittedName>
</protein>
<dbReference type="Proteomes" id="UP000826195">
    <property type="component" value="Unassembled WGS sequence"/>
</dbReference>
<evidence type="ECO:0000313" key="1">
    <source>
        <dbReference type="EMBL" id="KAH0567671.1"/>
    </source>
</evidence>
<gene>
    <name evidence="1" type="ORF">KQX54_011524</name>
</gene>